<comment type="caution">
    <text evidence="2">The sequence shown here is derived from an EMBL/GenBank/DDBJ whole genome shotgun (WGS) entry which is preliminary data.</text>
</comment>
<gene>
    <name evidence="2" type="ORF">ACFQZV_00340</name>
</gene>
<feature type="domain" description="Glutamine amidotransferase" evidence="1">
    <location>
        <begin position="54"/>
        <end position="202"/>
    </location>
</feature>
<dbReference type="CDD" id="cd01741">
    <property type="entry name" value="GATase1_1"/>
    <property type="match status" value="1"/>
</dbReference>
<dbReference type="RefSeq" id="WP_378753633.1">
    <property type="nucleotide sequence ID" value="NZ_JBHSSV010000018.1"/>
</dbReference>
<evidence type="ECO:0000313" key="3">
    <source>
        <dbReference type="Proteomes" id="UP001597042"/>
    </source>
</evidence>
<dbReference type="EMBL" id="JBHTIM010000001">
    <property type="protein sequence ID" value="MFD0779744.1"/>
    <property type="molecule type" value="Genomic_DNA"/>
</dbReference>
<name>A0ABW2ZMF9_9MICO</name>
<evidence type="ECO:0000259" key="1">
    <source>
        <dbReference type="Pfam" id="PF00117"/>
    </source>
</evidence>
<sequence>MTSAPLLYVGVRPQRDAATAEYESFRSAARLDATAIARLDLVDEPLSSDVFDRCSGFVIGGSPFNVTDPESTKTAVQRRVEADLTRIAEAALTRRTAALFTCYGIGIVTRLLGAEVSRAYPEDTGPTDITVTEAGQSDPLFGGLATRFAALTAHKEGAGFVPPSAELLATNDACPVQAYRVGDRLYATQFHPEPTATAFTARMAVYRDDGYFDSSDFDAIAARVLAASVTEPTRLLRAFAREFGPH</sequence>
<accession>A0ABW2ZMF9</accession>
<keyword evidence="3" id="KW-1185">Reference proteome</keyword>
<dbReference type="PANTHER" id="PTHR42695:SF5">
    <property type="entry name" value="GLUTAMINE AMIDOTRANSFERASE YLR126C-RELATED"/>
    <property type="match status" value="1"/>
</dbReference>
<dbReference type="InterPro" id="IPR029062">
    <property type="entry name" value="Class_I_gatase-like"/>
</dbReference>
<protein>
    <submittedName>
        <fullName evidence="2">GMP synthase</fullName>
    </submittedName>
</protein>
<dbReference type="SUPFAM" id="SSF52317">
    <property type="entry name" value="Class I glutamine amidotransferase-like"/>
    <property type="match status" value="1"/>
</dbReference>
<dbReference type="PROSITE" id="PS51273">
    <property type="entry name" value="GATASE_TYPE_1"/>
    <property type="match status" value="1"/>
</dbReference>
<organism evidence="2 3">
    <name type="scientific">Microbacterium koreense</name>
    <dbReference type="NCBI Taxonomy" id="323761"/>
    <lineage>
        <taxon>Bacteria</taxon>
        <taxon>Bacillati</taxon>
        <taxon>Actinomycetota</taxon>
        <taxon>Actinomycetes</taxon>
        <taxon>Micrococcales</taxon>
        <taxon>Microbacteriaceae</taxon>
        <taxon>Microbacterium</taxon>
    </lineage>
</organism>
<dbReference type="Pfam" id="PF00117">
    <property type="entry name" value="GATase"/>
    <property type="match status" value="1"/>
</dbReference>
<reference evidence="3" key="1">
    <citation type="journal article" date="2019" name="Int. J. Syst. Evol. Microbiol.">
        <title>The Global Catalogue of Microorganisms (GCM) 10K type strain sequencing project: providing services to taxonomists for standard genome sequencing and annotation.</title>
        <authorList>
            <consortium name="The Broad Institute Genomics Platform"/>
            <consortium name="The Broad Institute Genome Sequencing Center for Infectious Disease"/>
            <person name="Wu L."/>
            <person name="Ma J."/>
        </authorList>
    </citation>
    <scope>NUCLEOTIDE SEQUENCE [LARGE SCALE GENOMIC DNA]</scope>
    <source>
        <strain evidence="3">CCUG 50754</strain>
    </source>
</reference>
<dbReference type="InterPro" id="IPR044992">
    <property type="entry name" value="ChyE-like"/>
</dbReference>
<dbReference type="Proteomes" id="UP001597042">
    <property type="component" value="Unassembled WGS sequence"/>
</dbReference>
<dbReference type="Gene3D" id="3.40.50.880">
    <property type="match status" value="1"/>
</dbReference>
<dbReference type="PANTHER" id="PTHR42695">
    <property type="entry name" value="GLUTAMINE AMIDOTRANSFERASE YLR126C-RELATED"/>
    <property type="match status" value="1"/>
</dbReference>
<evidence type="ECO:0000313" key="2">
    <source>
        <dbReference type="EMBL" id="MFD0779744.1"/>
    </source>
</evidence>
<proteinExistence type="predicted"/>
<dbReference type="InterPro" id="IPR017926">
    <property type="entry name" value="GATASE"/>
</dbReference>